<comment type="cofactor">
    <cofactor evidence="1">
        <name>Zn(2+)</name>
        <dbReference type="ChEBI" id="CHEBI:29105"/>
    </cofactor>
</comment>
<keyword evidence="6" id="KW-0862">Zinc</keyword>
<evidence type="ECO:0000256" key="6">
    <source>
        <dbReference type="ARBA" id="ARBA00022833"/>
    </source>
</evidence>
<feature type="domain" description="Peptidase M16 C-terminal" evidence="11">
    <location>
        <begin position="715"/>
        <end position="891"/>
    </location>
</feature>
<protein>
    <submittedName>
        <fullName evidence="12">Peptidase M16 domain protein</fullName>
    </submittedName>
</protein>
<dbReference type="EMBL" id="CP001032">
    <property type="protein sequence ID" value="ACB75812.1"/>
    <property type="molecule type" value="Genomic_DNA"/>
</dbReference>
<dbReference type="PANTHER" id="PTHR43690">
    <property type="entry name" value="NARDILYSIN"/>
    <property type="match status" value="1"/>
</dbReference>
<dbReference type="PROSITE" id="PS00143">
    <property type="entry name" value="INSULINASE"/>
    <property type="match status" value="1"/>
</dbReference>
<dbReference type="GO" id="GO:0046872">
    <property type="term" value="F:metal ion binding"/>
    <property type="evidence" value="ECO:0007669"/>
    <property type="project" value="UniProtKB-KW"/>
</dbReference>
<feature type="chain" id="PRO_5002772677" evidence="9">
    <location>
        <begin position="21"/>
        <end position="979"/>
    </location>
</feature>
<evidence type="ECO:0000256" key="7">
    <source>
        <dbReference type="ARBA" id="ARBA00023049"/>
    </source>
</evidence>
<keyword evidence="5" id="KW-0378">Hydrolase</keyword>
<dbReference type="InterPro" id="IPR011249">
    <property type="entry name" value="Metalloenz_LuxS/M16"/>
</dbReference>
<keyword evidence="13" id="KW-1185">Reference proteome</keyword>
<organism evidence="12 13">
    <name type="scientific">Opitutus terrae (strain DSM 11246 / JCM 15787 / PB90-1)</name>
    <dbReference type="NCBI Taxonomy" id="452637"/>
    <lineage>
        <taxon>Bacteria</taxon>
        <taxon>Pseudomonadati</taxon>
        <taxon>Verrucomicrobiota</taxon>
        <taxon>Opitutia</taxon>
        <taxon>Opitutales</taxon>
        <taxon>Opitutaceae</taxon>
        <taxon>Opitutus</taxon>
    </lineage>
</organism>
<dbReference type="GO" id="GO:0004222">
    <property type="term" value="F:metalloendopeptidase activity"/>
    <property type="evidence" value="ECO:0007669"/>
    <property type="project" value="InterPro"/>
</dbReference>
<dbReference type="PANTHER" id="PTHR43690:SF17">
    <property type="entry name" value="PROTEIN YHJJ"/>
    <property type="match status" value="1"/>
</dbReference>
<accession>B1ZT23</accession>
<evidence type="ECO:0000256" key="8">
    <source>
        <dbReference type="RuleBase" id="RU004447"/>
    </source>
</evidence>
<evidence type="ECO:0000313" key="13">
    <source>
        <dbReference type="Proteomes" id="UP000007013"/>
    </source>
</evidence>
<dbReference type="Gene3D" id="3.30.830.10">
    <property type="entry name" value="Metalloenzyme, LuxS/M16 peptidase-like"/>
    <property type="match status" value="4"/>
</dbReference>
<dbReference type="eggNOG" id="COG0612">
    <property type="taxonomic scope" value="Bacteria"/>
</dbReference>
<dbReference type="STRING" id="452637.Oter_2530"/>
<feature type="domain" description="Peptidase M16 C-terminal" evidence="11">
    <location>
        <begin position="209"/>
        <end position="391"/>
    </location>
</feature>
<feature type="signal peptide" evidence="9">
    <location>
        <begin position="1"/>
        <end position="20"/>
    </location>
</feature>
<feature type="domain" description="Peptidase M16 N-terminal" evidence="10">
    <location>
        <begin position="48"/>
        <end position="173"/>
    </location>
</feature>
<evidence type="ECO:0000313" key="12">
    <source>
        <dbReference type="EMBL" id="ACB75812.1"/>
    </source>
</evidence>
<sequence>MTLLRRLICFVLLFSGIDAAQPFPHEQSDLKPDPAARFGRLPNGIRHVLYPNQEPKGRASLRLLIEAGSLNETEDQRGLAHFLEHMAFNGSQHYPPGTIVEFFQRMGMSFGGDSNASTSFDRTLYLLELPDTKEATIAEGLRVFGDYAGGLLLETKEIDRERGVILSERRARDSVGFRTFVAQFEFLLHGTLLPQRIPIGDPAVIEYADRARFLDFYNTWYRPDLMSVVVVGDIDPLVVERQIVTAISGLAPRAPARPALDRGQIDAAAPLRTLYHFEPEAPATTVSISCVTPHGYEPDTAANRLKYLPRDLALAIVNRRLSILAKQENAPFIRGSISVNEGFDLFREASIDLTCKAGQWSAALAVADQELRRALEHGFQPGELQEAAANLRNDLEQAVKTAPTRRSPALADEIAEGLNQREVLTAPADDLALFRPVLDQITVEQCLAGLRDAWAEPHRALIVAGNAVIGPPPPVPTIDSAAAHAAVAASSPAPVAQPNSPEALIAAAYERSRGVAVAAPANENELAWAYTNFGAPGVVTSREHVADLDLDLVTFSNGVRLNLKKTPFEAGVIRMLARVGTGLLTEPRSQRGLASMASATFDAGGLGRHSVDDLRRILAGKNVGVQFAVDSDAFVFRSATTPGDLQLDLQLLAAKLTDAGYRAEAMRQVHKGIEQLYLSFQHTANGPLATEVANLLASGDPRFGLPPKDVLLARTLEEVRAWLTPQFGASALELSIVGDLDVDATIAAVAQTIGALPAREPKPLLEELRHVTFPAEPFTKEYRIESEIPKGLVVVYWPTTDQSNIQRTRRLSVLANILEDRLRVKLREELGGTYSPNAGSLTSETFPGYGYLSAGIDVDPAMADKTASTVIELADDLARQGPTEDELARAKLPLLTAVRESVRNNGYWLGSVLARAQEKPEVLDWSRSRLSDLESITVAEVAALAKTYLGQARASRVAVLPTAAAPKPATPPLLESGSK</sequence>
<evidence type="ECO:0000256" key="3">
    <source>
        <dbReference type="ARBA" id="ARBA00022670"/>
    </source>
</evidence>
<dbReference type="InterPro" id="IPR001431">
    <property type="entry name" value="Pept_M16_Zn_BS"/>
</dbReference>
<gene>
    <name evidence="12" type="ordered locus">Oter_2530</name>
</gene>
<dbReference type="InterPro" id="IPR007863">
    <property type="entry name" value="Peptidase_M16_C"/>
</dbReference>
<dbReference type="HOGENOM" id="CLU_008156_0_0_0"/>
<dbReference type="InterPro" id="IPR011765">
    <property type="entry name" value="Pept_M16_N"/>
</dbReference>
<dbReference type="InterPro" id="IPR050626">
    <property type="entry name" value="Peptidase_M16"/>
</dbReference>
<dbReference type="Pfam" id="PF05193">
    <property type="entry name" value="Peptidase_M16_C"/>
    <property type="match status" value="2"/>
</dbReference>
<evidence type="ECO:0000256" key="1">
    <source>
        <dbReference type="ARBA" id="ARBA00001947"/>
    </source>
</evidence>
<keyword evidence="4" id="KW-0479">Metal-binding</keyword>
<dbReference type="Proteomes" id="UP000007013">
    <property type="component" value="Chromosome"/>
</dbReference>
<evidence type="ECO:0000256" key="9">
    <source>
        <dbReference type="SAM" id="SignalP"/>
    </source>
</evidence>
<dbReference type="Pfam" id="PF00675">
    <property type="entry name" value="Peptidase_M16"/>
    <property type="match status" value="1"/>
</dbReference>
<keyword evidence="9" id="KW-0732">Signal</keyword>
<keyword evidence="3" id="KW-0645">Protease</keyword>
<evidence type="ECO:0000259" key="11">
    <source>
        <dbReference type="Pfam" id="PF05193"/>
    </source>
</evidence>
<comment type="similarity">
    <text evidence="2 8">Belongs to the peptidase M16 family.</text>
</comment>
<dbReference type="GO" id="GO:0006508">
    <property type="term" value="P:proteolysis"/>
    <property type="evidence" value="ECO:0007669"/>
    <property type="project" value="UniProtKB-KW"/>
</dbReference>
<name>B1ZT23_OPITP</name>
<dbReference type="RefSeq" id="WP_012375347.1">
    <property type="nucleotide sequence ID" value="NC_010571.1"/>
</dbReference>
<dbReference type="KEGG" id="ote:Oter_2530"/>
<evidence type="ECO:0000256" key="4">
    <source>
        <dbReference type="ARBA" id="ARBA00022723"/>
    </source>
</evidence>
<evidence type="ECO:0000256" key="5">
    <source>
        <dbReference type="ARBA" id="ARBA00022801"/>
    </source>
</evidence>
<proteinExistence type="inferred from homology"/>
<reference evidence="12 13" key="1">
    <citation type="journal article" date="2011" name="J. Bacteriol.">
        <title>Genome sequence of the verrucomicrobium Opitutus terrae PB90-1, an abundant inhabitant of rice paddy soil ecosystems.</title>
        <authorList>
            <person name="van Passel M.W."/>
            <person name="Kant R."/>
            <person name="Palva A."/>
            <person name="Copeland A."/>
            <person name="Lucas S."/>
            <person name="Lapidus A."/>
            <person name="Glavina del Rio T."/>
            <person name="Pitluck S."/>
            <person name="Goltsman E."/>
            <person name="Clum A."/>
            <person name="Sun H."/>
            <person name="Schmutz J."/>
            <person name="Larimer F.W."/>
            <person name="Land M.L."/>
            <person name="Hauser L."/>
            <person name="Kyrpides N."/>
            <person name="Mikhailova N."/>
            <person name="Richardson P.P."/>
            <person name="Janssen P.H."/>
            <person name="de Vos W.M."/>
            <person name="Smidt H."/>
        </authorList>
    </citation>
    <scope>NUCLEOTIDE SEQUENCE [LARGE SCALE GENOMIC DNA]</scope>
    <source>
        <strain evidence="13">DSM 11246 / JCM 15787 / PB90-1</strain>
    </source>
</reference>
<keyword evidence="7" id="KW-0482">Metalloprotease</keyword>
<dbReference type="OrthoDB" id="9811314at2"/>
<evidence type="ECO:0000259" key="10">
    <source>
        <dbReference type="Pfam" id="PF00675"/>
    </source>
</evidence>
<dbReference type="AlphaFoldDB" id="B1ZT23"/>
<dbReference type="SUPFAM" id="SSF63411">
    <property type="entry name" value="LuxS/MPP-like metallohydrolase"/>
    <property type="match status" value="4"/>
</dbReference>
<evidence type="ECO:0000256" key="2">
    <source>
        <dbReference type="ARBA" id="ARBA00007261"/>
    </source>
</evidence>